<keyword evidence="1" id="KW-0472">Membrane</keyword>
<gene>
    <name evidence="2" type="ORF">VTAP4600_B0795</name>
</gene>
<organism evidence="2 3">
    <name type="scientific">Vibrio tapetis subsp. tapetis</name>
    <dbReference type="NCBI Taxonomy" id="1671868"/>
    <lineage>
        <taxon>Bacteria</taxon>
        <taxon>Pseudomonadati</taxon>
        <taxon>Pseudomonadota</taxon>
        <taxon>Gammaproteobacteria</taxon>
        <taxon>Vibrionales</taxon>
        <taxon>Vibrionaceae</taxon>
        <taxon>Vibrio</taxon>
    </lineage>
</organism>
<dbReference type="EMBL" id="LT960612">
    <property type="protein sequence ID" value="SON52406.1"/>
    <property type="molecule type" value="Genomic_DNA"/>
</dbReference>
<proteinExistence type="predicted"/>
<dbReference type="KEGG" id="vta:B0795"/>
<reference evidence="2 3" key="1">
    <citation type="submission" date="2017-10" db="EMBL/GenBank/DDBJ databases">
        <authorList>
            <person name="Banno H."/>
            <person name="Chua N.-H."/>
        </authorList>
    </citation>
    <scope>NUCLEOTIDE SEQUENCE [LARGE SCALE GENOMIC DNA]</scope>
    <source>
        <strain evidence="2">Vibrio tapetis CECT4600</strain>
    </source>
</reference>
<dbReference type="AlphaFoldDB" id="A0A2N8ZKL6"/>
<sequence>MVSINLETSTEVNMYLIVLFLILNGNEILHIYLEAYHD</sequence>
<name>A0A2N8ZKL6_9VIBR</name>
<evidence type="ECO:0000313" key="3">
    <source>
        <dbReference type="Proteomes" id="UP000235828"/>
    </source>
</evidence>
<evidence type="ECO:0000256" key="1">
    <source>
        <dbReference type="SAM" id="Phobius"/>
    </source>
</evidence>
<accession>A0A2N8ZKL6</accession>
<dbReference type="Proteomes" id="UP000235828">
    <property type="component" value="Chromosome B"/>
</dbReference>
<feature type="transmembrane region" description="Helical" evidence="1">
    <location>
        <begin position="12"/>
        <end position="33"/>
    </location>
</feature>
<evidence type="ECO:0000313" key="2">
    <source>
        <dbReference type="EMBL" id="SON52406.1"/>
    </source>
</evidence>
<keyword evidence="3" id="KW-1185">Reference proteome</keyword>
<protein>
    <submittedName>
        <fullName evidence="2">Uncharacterized protein</fullName>
    </submittedName>
</protein>
<keyword evidence="1" id="KW-1133">Transmembrane helix</keyword>
<keyword evidence="1" id="KW-0812">Transmembrane</keyword>